<reference evidence="1" key="1">
    <citation type="submission" date="2020-03" db="EMBL/GenBank/DDBJ databases">
        <title>A high-quality chromosome-level genome assembly of a woody plant with both climbing and erect habits, Rhamnella rubrinervis.</title>
        <authorList>
            <person name="Lu Z."/>
            <person name="Yang Y."/>
            <person name="Zhu X."/>
            <person name="Sun Y."/>
        </authorList>
    </citation>
    <scope>NUCLEOTIDE SEQUENCE</scope>
    <source>
        <strain evidence="1">BYM</strain>
        <tissue evidence="1">Leaf</tissue>
    </source>
</reference>
<evidence type="ECO:0000313" key="1">
    <source>
        <dbReference type="EMBL" id="KAF3445854.1"/>
    </source>
</evidence>
<organism evidence="1 2">
    <name type="scientific">Rhamnella rubrinervis</name>
    <dbReference type="NCBI Taxonomy" id="2594499"/>
    <lineage>
        <taxon>Eukaryota</taxon>
        <taxon>Viridiplantae</taxon>
        <taxon>Streptophyta</taxon>
        <taxon>Embryophyta</taxon>
        <taxon>Tracheophyta</taxon>
        <taxon>Spermatophyta</taxon>
        <taxon>Magnoliopsida</taxon>
        <taxon>eudicotyledons</taxon>
        <taxon>Gunneridae</taxon>
        <taxon>Pentapetalae</taxon>
        <taxon>rosids</taxon>
        <taxon>fabids</taxon>
        <taxon>Rosales</taxon>
        <taxon>Rhamnaceae</taxon>
        <taxon>rhamnoid group</taxon>
        <taxon>Rhamneae</taxon>
        <taxon>Rhamnella</taxon>
    </lineage>
</organism>
<accession>A0A8K0H578</accession>
<name>A0A8K0H578_9ROSA</name>
<dbReference type="Proteomes" id="UP000796880">
    <property type="component" value="Unassembled WGS sequence"/>
</dbReference>
<proteinExistence type="predicted"/>
<evidence type="ECO:0000313" key="2">
    <source>
        <dbReference type="Proteomes" id="UP000796880"/>
    </source>
</evidence>
<gene>
    <name evidence="1" type="ORF">FNV43_RR11031</name>
</gene>
<sequence length="111" mass="12762">MREFRLIQSLTPFLVETFIFDYLRWLHLRCGLDTCGRLSFLQPFRPAAFSLRSLGLQNIVPRVWLKVKAAVLDRYWEQVDVVGISSCSRGFIKAVFAIPLNFVLCALGPEL</sequence>
<dbReference type="EMBL" id="VOIH02000005">
    <property type="protein sequence ID" value="KAF3445854.1"/>
    <property type="molecule type" value="Genomic_DNA"/>
</dbReference>
<keyword evidence="2" id="KW-1185">Reference proteome</keyword>
<protein>
    <submittedName>
        <fullName evidence="1">Uncharacterized protein</fullName>
    </submittedName>
</protein>
<comment type="caution">
    <text evidence="1">The sequence shown here is derived from an EMBL/GenBank/DDBJ whole genome shotgun (WGS) entry which is preliminary data.</text>
</comment>
<dbReference type="AlphaFoldDB" id="A0A8K0H578"/>